<gene>
    <name evidence="1" type="ORF">SAMN02745124_00395</name>
</gene>
<evidence type="ECO:0000313" key="1">
    <source>
        <dbReference type="EMBL" id="SHH38837.1"/>
    </source>
</evidence>
<dbReference type="STRING" id="1121409.SAMN02745124_00395"/>
<proteinExistence type="predicted"/>
<name>A0A1M5SJR6_9BACT</name>
<dbReference type="Proteomes" id="UP000184139">
    <property type="component" value="Unassembled WGS sequence"/>
</dbReference>
<evidence type="ECO:0000313" key="2">
    <source>
        <dbReference type="Proteomes" id="UP000184139"/>
    </source>
</evidence>
<organism evidence="1 2">
    <name type="scientific">Desulfofustis glycolicus DSM 9705</name>
    <dbReference type="NCBI Taxonomy" id="1121409"/>
    <lineage>
        <taxon>Bacteria</taxon>
        <taxon>Pseudomonadati</taxon>
        <taxon>Thermodesulfobacteriota</taxon>
        <taxon>Desulfobulbia</taxon>
        <taxon>Desulfobulbales</taxon>
        <taxon>Desulfocapsaceae</taxon>
        <taxon>Desulfofustis</taxon>
    </lineage>
</organism>
<dbReference type="EMBL" id="FQXS01000001">
    <property type="protein sequence ID" value="SHH38837.1"/>
    <property type="molecule type" value="Genomic_DNA"/>
</dbReference>
<sequence>MRKQRFLYLVGSCRVEYGEVRIADLAMQTVAIEHETAEKVLQVRELLGLATKKNTNYQRKLKQIMDRDPSIR</sequence>
<accession>A0A1M5SJR6</accession>
<protein>
    <submittedName>
        <fullName evidence="1">Uncharacterized protein</fullName>
    </submittedName>
</protein>
<dbReference type="AlphaFoldDB" id="A0A1M5SJR6"/>
<keyword evidence="2" id="KW-1185">Reference proteome</keyword>
<reference evidence="1 2" key="1">
    <citation type="submission" date="2016-11" db="EMBL/GenBank/DDBJ databases">
        <authorList>
            <person name="Jaros S."/>
            <person name="Januszkiewicz K."/>
            <person name="Wedrychowicz H."/>
        </authorList>
    </citation>
    <scope>NUCLEOTIDE SEQUENCE [LARGE SCALE GENOMIC DNA]</scope>
    <source>
        <strain evidence="1 2">DSM 9705</strain>
    </source>
</reference>